<proteinExistence type="predicted"/>
<evidence type="ECO:0000313" key="2">
    <source>
        <dbReference type="Proteomes" id="UP000223079"/>
    </source>
</evidence>
<name>A0A1D7SRK7_9CAUD</name>
<organism evidence="1 2">
    <name type="scientific">Cyanophage S-RIM12</name>
    <dbReference type="NCBI Taxonomy" id="1278402"/>
    <lineage>
        <taxon>Viruses</taxon>
        <taxon>Duplodnaviria</taxon>
        <taxon>Heunggongvirae</taxon>
        <taxon>Uroviricota</taxon>
        <taxon>Caudoviricetes</taxon>
        <taxon>Pantevenvirales</taxon>
        <taxon>Kyanoviridae</taxon>
        <taxon>Brizovirus</taxon>
        <taxon>Brizovirus syn33</taxon>
    </lineage>
</organism>
<protein>
    <submittedName>
        <fullName evidence="1">Uncharacterized protein</fullName>
    </submittedName>
</protein>
<dbReference type="InterPro" id="IPR046234">
    <property type="entry name" value="DUF6267"/>
</dbReference>
<gene>
    <name evidence="1" type="ORF">RW040709_171</name>
</gene>
<reference evidence="1 2" key="1">
    <citation type="journal article" date="2016" name="Environ. Microbiol.">
        <title>Genomic diversification of marine cyanophages into stable ecotypes.</title>
        <authorList>
            <person name="Marston M.F."/>
            <person name="Martiny J.B."/>
        </authorList>
    </citation>
    <scope>NUCLEOTIDE SEQUENCE [LARGE SCALE GENOMIC DNA]</scope>
    <source>
        <strain evidence="1">RW_04_0709</strain>
    </source>
</reference>
<accession>A0A1D7SRK7</accession>
<sequence length="298" mass="33106">MPNKHLEHLEDSIFDGRRVALAAVKEALTVKKVSVKWDGAPAIVFGTNPANGQFFVGTKSVFNKKKVLINYSYEDIETNHKGNVADILRLCLRHLPRISGIIQADWIGVGGGSVYCPNTVEYRFATPIAQQIILAPHTSYTEVSPTAEASIGVTLQSTDSVHFVDTNDAIVGKWSAVKLAAEIIAMIPFCKIAKSAELKKQTNTFIRMGEIPSPELMFNVFNAKYKGEVNLTTFMVWHKIFQLKQHLLNAVVPNGNVECFIDGNLSLHEGFVIPSNNPYKLVDRLTFSKANFNLNKTW</sequence>
<dbReference type="Proteomes" id="UP000223079">
    <property type="component" value="Segment"/>
</dbReference>
<evidence type="ECO:0000313" key="1">
    <source>
        <dbReference type="EMBL" id="AOO16298.1"/>
    </source>
</evidence>
<dbReference type="Pfam" id="PF19782">
    <property type="entry name" value="DUF6267"/>
    <property type="match status" value="1"/>
</dbReference>
<dbReference type="EMBL" id="KX349312">
    <property type="protein sequence ID" value="AOO16298.1"/>
    <property type="molecule type" value="Genomic_DNA"/>
</dbReference>